<comment type="pathway">
    <text evidence="2 11">Bacterial outer membrane biogenesis; LPS core biosynthesis.</text>
</comment>
<dbReference type="Proteomes" id="UP000002743">
    <property type="component" value="Chromosome"/>
</dbReference>
<evidence type="ECO:0000256" key="4">
    <source>
        <dbReference type="ARBA" id="ARBA00019077"/>
    </source>
</evidence>
<evidence type="ECO:0000256" key="11">
    <source>
        <dbReference type="RuleBase" id="RU365103"/>
    </source>
</evidence>
<evidence type="ECO:0000256" key="8">
    <source>
        <dbReference type="ARBA" id="ARBA00049183"/>
    </source>
</evidence>
<dbReference type="PANTHER" id="PTHR42755:SF1">
    <property type="entry name" value="3-DEOXY-D-MANNO-OCTULOSONIC ACID TRANSFERASE, MITOCHONDRIAL-RELATED"/>
    <property type="match status" value="1"/>
</dbReference>
<dbReference type="Gene3D" id="3.40.50.11720">
    <property type="entry name" value="3-Deoxy-D-manno-octulosonic-acid transferase, N-terminal domain"/>
    <property type="match status" value="1"/>
</dbReference>
<dbReference type="CAZy" id="GT30">
    <property type="family name" value="Glycosyltransferase Family 30"/>
</dbReference>
<dbReference type="NCBIfam" id="NF004386">
    <property type="entry name" value="PRK05749.1-2"/>
    <property type="match status" value="1"/>
</dbReference>
<feature type="site" description="Transition state stabilizer" evidence="10">
    <location>
        <position position="137"/>
    </location>
</feature>
<dbReference type="InterPro" id="IPR038107">
    <property type="entry name" value="Glycos_transf_N_sf"/>
</dbReference>
<dbReference type="HOGENOM" id="CLU_036146_2_0_4"/>
<dbReference type="GO" id="GO:0009245">
    <property type="term" value="P:lipid A biosynthetic process"/>
    <property type="evidence" value="ECO:0007669"/>
    <property type="project" value="TreeGrafter"/>
</dbReference>
<keyword evidence="5" id="KW-0997">Cell inner membrane</keyword>
<evidence type="ECO:0000256" key="2">
    <source>
        <dbReference type="ARBA" id="ARBA00004713"/>
    </source>
</evidence>
<dbReference type="Pfam" id="PF00534">
    <property type="entry name" value="Glycos_transf_1"/>
    <property type="match status" value="1"/>
</dbReference>
<evidence type="ECO:0000256" key="7">
    <source>
        <dbReference type="ARBA" id="ARBA00031445"/>
    </source>
</evidence>
<gene>
    <name evidence="14" type="ordered locus">Msip34_2634</name>
</gene>
<dbReference type="Pfam" id="PF04413">
    <property type="entry name" value="Glycos_transf_N"/>
    <property type="match status" value="1"/>
</dbReference>
<name>C6XBA1_METGS</name>
<keyword evidence="11" id="KW-1003">Cell membrane</keyword>
<evidence type="ECO:0000259" key="13">
    <source>
        <dbReference type="Pfam" id="PF04413"/>
    </source>
</evidence>
<proteinExistence type="inferred from homology"/>
<evidence type="ECO:0000256" key="3">
    <source>
        <dbReference type="ARBA" id="ARBA00012621"/>
    </source>
</evidence>
<dbReference type="FunFam" id="3.40.50.11720:FF:000001">
    <property type="entry name" value="3-deoxy-D-manno-octulosonic acid transferase"/>
    <property type="match status" value="1"/>
</dbReference>
<evidence type="ECO:0000313" key="14">
    <source>
        <dbReference type="EMBL" id="ACT51871.1"/>
    </source>
</evidence>
<comment type="catalytic activity">
    <reaction evidence="8 11">
        <text>lipid IVA (E. coli) + CMP-3-deoxy-beta-D-manno-octulosonate = alpha-Kdo-(2-&gt;6)-lipid IVA (E. coli) + CMP + H(+)</text>
        <dbReference type="Rhea" id="RHEA:28066"/>
        <dbReference type="ChEBI" id="CHEBI:15378"/>
        <dbReference type="ChEBI" id="CHEBI:58603"/>
        <dbReference type="ChEBI" id="CHEBI:60364"/>
        <dbReference type="ChEBI" id="CHEBI:60377"/>
        <dbReference type="ChEBI" id="CHEBI:85987"/>
        <dbReference type="EC" id="2.4.99.12"/>
    </reaction>
</comment>
<comment type="similarity">
    <text evidence="11">Belongs to the glycosyltransferase group 1 family.</text>
</comment>
<evidence type="ECO:0000259" key="12">
    <source>
        <dbReference type="Pfam" id="PF00534"/>
    </source>
</evidence>
<dbReference type="InterPro" id="IPR001296">
    <property type="entry name" value="Glyco_trans_1"/>
</dbReference>
<dbReference type="PANTHER" id="PTHR42755">
    <property type="entry name" value="3-DEOXY-MANNO-OCTULOSONATE CYTIDYLYLTRANSFERASE"/>
    <property type="match status" value="1"/>
</dbReference>
<keyword evidence="15" id="KW-1185">Reference proteome</keyword>
<dbReference type="SUPFAM" id="SSF53756">
    <property type="entry name" value="UDP-Glycosyltransferase/glycogen phosphorylase"/>
    <property type="match status" value="1"/>
</dbReference>
<organism evidence="14 15">
    <name type="scientific">Methylovorus glucosotrophus (strain SIP3-4)</name>
    <dbReference type="NCBI Taxonomy" id="582744"/>
    <lineage>
        <taxon>Bacteria</taxon>
        <taxon>Pseudomonadati</taxon>
        <taxon>Pseudomonadota</taxon>
        <taxon>Betaproteobacteria</taxon>
        <taxon>Nitrosomonadales</taxon>
        <taxon>Methylophilaceae</taxon>
        <taxon>Methylovorus</taxon>
    </lineage>
</organism>
<feature type="site" description="Transition state stabilizer" evidence="10">
    <location>
        <position position="213"/>
    </location>
</feature>
<dbReference type="GO" id="GO:0030313">
    <property type="term" value="C:cell envelope"/>
    <property type="evidence" value="ECO:0007669"/>
    <property type="project" value="UniProtKB-SubCell"/>
</dbReference>
<feature type="active site" description="Proton acceptor" evidence="9">
    <location>
        <position position="67"/>
    </location>
</feature>
<dbReference type="GO" id="GO:0043842">
    <property type="term" value="F:Kdo transferase activity"/>
    <property type="evidence" value="ECO:0007669"/>
    <property type="project" value="UniProtKB-EC"/>
</dbReference>
<dbReference type="Gene3D" id="3.40.50.2000">
    <property type="entry name" value="Glycogen Phosphorylase B"/>
    <property type="match status" value="1"/>
</dbReference>
<dbReference type="InterPro" id="IPR039901">
    <property type="entry name" value="Kdotransferase"/>
</dbReference>
<dbReference type="eggNOG" id="COG1519">
    <property type="taxonomic scope" value="Bacteria"/>
</dbReference>
<dbReference type="InterPro" id="IPR007507">
    <property type="entry name" value="Glycos_transf_N"/>
</dbReference>
<evidence type="ECO:0000256" key="5">
    <source>
        <dbReference type="ARBA" id="ARBA00022519"/>
    </source>
</evidence>
<dbReference type="NCBIfam" id="NF004388">
    <property type="entry name" value="PRK05749.1-4"/>
    <property type="match status" value="1"/>
</dbReference>
<protein>
    <recommendedName>
        <fullName evidence="4 11">3-deoxy-D-manno-octulosonic acid transferase</fullName>
        <shortName evidence="11">Kdo transferase</shortName>
        <ecNumber evidence="3 11">2.4.99.12</ecNumber>
    </recommendedName>
    <alternativeName>
        <fullName evidence="7 11">Lipid IV(A) 3-deoxy-D-manno-octulosonic acid transferase</fullName>
    </alternativeName>
</protein>
<keyword evidence="11" id="KW-0448">Lipopolysaccharide biosynthesis</keyword>
<keyword evidence="6 11" id="KW-0808">Transferase</keyword>
<evidence type="ECO:0000313" key="15">
    <source>
        <dbReference type="Proteomes" id="UP000002743"/>
    </source>
</evidence>
<comment type="function">
    <text evidence="11">Involved in lipopolysaccharide (LPS) biosynthesis. Catalyzes the transfer of 3-deoxy-D-manno-octulosonate (Kdo) residue(s) from CMP-Kdo to lipid IV(A), the tetraacyldisaccharide-1,4'-bisphosphate precursor of lipid A.</text>
</comment>
<dbReference type="STRING" id="582744.Msip34_2634"/>
<feature type="domain" description="Glycosyl transferase family 1" evidence="12">
    <location>
        <begin position="311"/>
        <end position="412"/>
    </location>
</feature>
<dbReference type="EMBL" id="CP001674">
    <property type="protein sequence ID" value="ACT51871.1"/>
    <property type="molecule type" value="Genomic_DNA"/>
</dbReference>
<dbReference type="EC" id="2.4.99.12" evidence="3 11"/>
<reference evidence="15" key="1">
    <citation type="submission" date="2009-07" db="EMBL/GenBank/DDBJ databases">
        <title>Complete sequence of chromosome of Methylovorus sp. SIP3-4.</title>
        <authorList>
            <person name="Lucas S."/>
            <person name="Copeland A."/>
            <person name="Lapidus A."/>
            <person name="Glavina del Rio T."/>
            <person name="Tice H."/>
            <person name="Bruce D."/>
            <person name="Goodwin L."/>
            <person name="Pitluck S."/>
            <person name="Clum A."/>
            <person name="Larimer F."/>
            <person name="Land M."/>
            <person name="Hauser L."/>
            <person name="Kyrpides N."/>
            <person name="Mikhailova N."/>
            <person name="Kayluzhnaya M."/>
            <person name="Chistoserdova L."/>
        </authorList>
    </citation>
    <scope>NUCLEOTIDE SEQUENCE [LARGE SCALE GENOMIC DNA]</scope>
    <source>
        <strain evidence="15">SIP3-4</strain>
    </source>
</reference>
<sequence>MCENSLMPRFLYTLLLYGLLPFAPIKLLWRGLRRQPEYLHHWGERFGFYRGVPAQPVIWLHCVSVGETRAAAPLVLALQARYPRHRILFTHTTPTGRVTSEQLFGDKVDRVYLPYDTPGAVARFLRHFKPEIGLILETELWFNLIAACHARQIPLLLVNARMSAKSAHGYGKVARLTEQGLARLSAIAAQTEQDKQRLQSLGAQNVSICGNLKFDVEPPADADALGTALREQLGELVGRNRPVFLAASTREGEEEQILDAIRAADVPQLLTILVPRHPQRFAEVGQLLKKRGFSYLQRSRLAHVTAEEATALNVEVILGDSMGEMFTYYAACDLAFIGGSLLPYGGQNLIEACAMGKPVLVGPHTFNFEAAAEFAIADRAAWRVRDSGELAKAMQRLLGDAEARQAMGWAAIEFSRSAGGAVQKVCDLVGRYLR</sequence>
<dbReference type="AlphaFoldDB" id="C6XBA1"/>
<dbReference type="KEGG" id="mei:Msip34_2634"/>
<reference evidence="14 15" key="2">
    <citation type="journal article" date="2011" name="J. Bacteriol.">
        <title>Genomes of three methylotrophs from a single niche uncover genetic and metabolic divergence of Methylophilaceae.</title>
        <authorList>
            <person name="Lapidus A."/>
            <person name="Clum A."/>
            <person name="Labutti K."/>
            <person name="Kaluzhnaya M.G."/>
            <person name="Lim S."/>
            <person name="Beck D.A."/>
            <person name="Glavina Del Rio T."/>
            <person name="Nolan M."/>
            <person name="Mavromatis K."/>
            <person name="Huntemann M."/>
            <person name="Lucas S."/>
            <person name="Lidstrom M.E."/>
            <person name="Ivanova N."/>
            <person name="Chistoserdova L."/>
        </authorList>
    </citation>
    <scope>NUCLEOTIDE SEQUENCE [LARGE SCALE GENOMIC DNA]</scope>
    <source>
        <strain evidence="14 15">SIP3-4</strain>
    </source>
</reference>
<dbReference type="UniPathway" id="UPA00958"/>
<evidence type="ECO:0000256" key="6">
    <source>
        <dbReference type="ARBA" id="ARBA00022679"/>
    </source>
</evidence>
<dbReference type="GO" id="GO:0009244">
    <property type="term" value="P:lipopolysaccharide core region biosynthetic process"/>
    <property type="evidence" value="ECO:0007669"/>
    <property type="project" value="UniProtKB-UniRule"/>
</dbReference>
<evidence type="ECO:0000256" key="10">
    <source>
        <dbReference type="PIRSR" id="PIRSR639901-2"/>
    </source>
</evidence>
<evidence type="ECO:0000256" key="9">
    <source>
        <dbReference type="PIRSR" id="PIRSR639901-1"/>
    </source>
</evidence>
<dbReference type="GO" id="GO:0005886">
    <property type="term" value="C:plasma membrane"/>
    <property type="evidence" value="ECO:0007669"/>
    <property type="project" value="UniProtKB-SubCell"/>
</dbReference>
<comment type="subcellular location">
    <subcellularLocation>
        <location evidence="1">Cell envelope</location>
    </subcellularLocation>
    <subcellularLocation>
        <location evidence="11">Cell membrane</location>
    </subcellularLocation>
</comment>
<keyword evidence="5" id="KW-0472">Membrane</keyword>
<accession>C6XBA1</accession>
<feature type="domain" description="3-deoxy-D-manno-octulosonic-acid transferase N-terminal" evidence="13">
    <location>
        <begin position="40"/>
        <end position="216"/>
    </location>
</feature>
<evidence type="ECO:0000256" key="1">
    <source>
        <dbReference type="ARBA" id="ARBA00004196"/>
    </source>
</evidence>